<dbReference type="AlphaFoldDB" id="A0A4U6XPN4"/>
<dbReference type="EMBL" id="PJEX01000037">
    <property type="protein sequence ID" value="TKW57722.1"/>
    <property type="molecule type" value="Genomic_DNA"/>
</dbReference>
<feature type="binding site" evidence="5">
    <location>
        <begin position="182"/>
        <end position="183"/>
    </location>
    <ligand>
        <name>FAD</name>
        <dbReference type="ChEBI" id="CHEBI:57692"/>
    </ligand>
</feature>
<reference evidence="9 10" key="1">
    <citation type="journal article" date="2019" name="PLoS ONE">
        <title>Comparative genome analysis indicates high evolutionary potential of pathogenicity genes in Colletotrichum tanaceti.</title>
        <authorList>
            <person name="Lelwala R.V."/>
            <person name="Korhonen P.K."/>
            <person name="Young N.D."/>
            <person name="Scott J.B."/>
            <person name="Ades P.A."/>
            <person name="Gasser R.B."/>
            <person name="Taylor P.W.J."/>
        </authorList>
    </citation>
    <scope>NUCLEOTIDE SEQUENCE [LARGE SCALE GENOMIC DNA]</scope>
    <source>
        <strain evidence="9">BRIP57314</strain>
    </source>
</reference>
<evidence type="ECO:0000256" key="3">
    <source>
        <dbReference type="ARBA" id="ARBA00023002"/>
    </source>
</evidence>
<dbReference type="STRING" id="1306861.A0A4U6XPN4"/>
<feature type="compositionally biased region" description="Basic and acidic residues" evidence="7">
    <location>
        <begin position="204"/>
        <end position="213"/>
    </location>
</feature>
<dbReference type="EC" id="1.4.3.-" evidence="6"/>
<dbReference type="PRINTS" id="PR00757">
    <property type="entry name" value="AMINEOXDASEF"/>
</dbReference>
<dbReference type="Gene3D" id="3.30.1330.40">
    <property type="entry name" value="RutC-like"/>
    <property type="match status" value="1"/>
</dbReference>
<evidence type="ECO:0000256" key="6">
    <source>
        <dbReference type="RuleBase" id="RU362067"/>
    </source>
</evidence>
<evidence type="ECO:0000259" key="8">
    <source>
        <dbReference type="Pfam" id="PF01593"/>
    </source>
</evidence>
<evidence type="ECO:0000256" key="1">
    <source>
        <dbReference type="ARBA" id="ARBA00001974"/>
    </source>
</evidence>
<comment type="catalytic activity">
    <reaction evidence="4">
        <text>a secondary aliphatic amine + O2 + H2O = a primary amine + an aldehyde + H2O2</text>
        <dbReference type="Rhea" id="RHEA:26414"/>
        <dbReference type="ChEBI" id="CHEBI:15377"/>
        <dbReference type="ChEBI" id="CHEBI:15379"/>
        <dbReference type="ChEBI" id="CHEBI:16240"/>
        <dbReference type="ChEBI" id="CHEBI:17478"/>
        <dbReference type="ChEBI" id="CHEBI:58855"/>
        <dbReference type="ChEBI" id="CHEBI:65296"/>
        <dbReference type="EC" id="1.4.3.4"/>
    </reaction>
</comment>
<dbReference type="OrthoDB" id="5046242at2759"/>
<organism evidence="9 10">
    <name type="scientific">Colletotrichum tanaceti</name>
    <dbReference type="NCBI Taxonomy" id="1306861"/>
    <lineage>
        <taxon>Eukaryota</taxon>
        <taxon>Fungi</taxon>
        <taxon>Dikarya</taxon>
        <taxon>Ascomycota</taxon>
        <taxon>Pezizomycotina</taxon>
        <taxon>Sordariomycetes</taxon>
        <taxon>Hypocreomycetidae</taxon>
        <taxon>Glomerellales</taxon>
        <taxon>Glomerellaceae</taxon>
        <taxon>Colletotrichum</taxon>
        <taxon>Colletotrichum destructivum species complex</taxon>
    </lineage>
</organism>
<accession>A0A4U6XPN4</accession>
<name>A0A4U6XPN4_9PEZI</name>
<dbReference type="Pfam" id="PF01042">
    <property type="entry name" value="Ribonuc_L-PSP"/>
    <property type="match status" value="1"/>
</dbReference>
<dbReference type="InterPro" id="IPR050703">
    <property type="entry name" value="Flavin_MAO"/>
</dbReference>
<dbReference type="PANTHER" id="PTHR43563">
    <property type="entry name" value="AMINE OXIDASE"/>
    <property type="match status" value="1"/>
</dbReference>
<evidence type="ECO:0000256" key="7">
    <source>
        <dbReference type="SAM" id="MobiDB-lite"/>
    </source>
</evidence>
<dbReference type="Proteomes" id="UP000310108">
    <property type="component" value="Unassembled WGS sequence"/>
</dbReference>
<dbReference type="SUPFAM" id="SSF55298">
    <property type="entry name" value="YjgF-like"/>
    <property type="match status" value="1"/>
</dbReference>
<dbReference type="InterPro" id="IPR006175">
    <property type="entry name" value="YjgF/YER057c/UK114"/>
</dbReference>
<dbReference type="Gene3D" id="3.50.50.60">
    <property type="entry name" value="FAD/NAD(P)-binding domain"/>
    <property type="match status" value="1"/>
</dbReference>
<dbReference type="Pfam" id="PF01593">
    <property type="entry name" value="Amino_oxidase"/>
    <property type="match status" value="1"/>
</dbReference>
<dbReference type="InterPro" id="IPR035959">
    <property type="entry name" value="RutC-like_sf"/>
</dbReference>
<feature type="region of interest" description="Disordered" evidence="7">
    <location>
        <begin position="193"/>
        <end position="214"/>
    </location>
</feature>
<dbReference type="Gene3D" id="1.10.405.10">
    <property type="entry name" value="Guanine Nucleotide Dissociation Inhibitor, domain 1"/>
    <property type="match status" value="1"/>
</dbReference>
<dbReference type="SUPFAM" id="SSF51905">
    <property type="entry name" value="FAD/NAD(P)-binding domain"/>
    <property type="match status" value="1"/>
</dbReference>
<evidence type="ECO:0000256" key="2">
    <source>
        <dbReference type="ARBA" id="ARBA00005995"/>
    </source>
</evidence>
<feature type="binding site" evidence="5">
    <location>
        <position position="514"/>
    </location>
    <ligand>
        <name>substrate</name>
    </ligand>
</feature>
<gene>
    <name evidence="9" type="primary">maoA</name>
    <name evidence="9" type="ORF">CTA1_11527</name>
</gene>
<dbReference type="GO" id="GO:0097621">
    <property type="term" value="F:monoamine oxidase activity"/>
    <property type="evidence" value="ECO:0007669"/>
    <property type="project" value="UniProtKB-EC"/>
</dbReference>
<dbReference type="SUPFAM" id="SSF54373">
    <property type="entry name" value="FAD-linked reductases, C-terminal domain"/>
    <property type="match status" value="1"/>
</dbReference>
<comment type="cofactor">
    <cofactor evidence="1 6">
        <name>FAD</name>
        <dbReference type="ChEBI" id="CHEBI:57692"/>
    </cofactor>
</comment>
<dbReference type="InterPro" id="IPR001613">
    <property type="entry name" value="Flavin_amine_oxidase"/>
</dbReference>
<comment type="caution">
    <text evidence="9">The sequence shown here is derived from an EMBL/GenBank/DDBJ whole genome shotgun (WGS) entry which is preliminary data.</text>
</comment>
<dbReference type="PANTHER" id="PTHR43563:SF14">
    <property type="entry name" value="AMINE OXIDASE"/>
    <property type="match status" value="1"/>
</dbReference>
<protein>
    <recommendedName>
        <fullName evidence="6">Amine oxidase</fullName>
        <ecNumber evidence="6">1.4.3.-</ecNumber>
    </recommendedName>
</protein>
<evidence type="ECO:0000313" key="10">
    <source>
        <dbReference type="Proteomes" id="UP000310108"/>
    </source>
</evidence>
<keyword evidence="6" id="KW-0274">FAD</keyword>
<proteinExistence type="inferred from homology"/>
<dbReference type="Gene3D" id="3.90.660.10">
    <property type="match status" value="1"/>
</dbReference>
<evidence type="ECO:0000256" key="4">
    <source>
        <dbReference type="ARBA" id="ARBA00048448"/>
    </source>
</evidence>
<sequence length="640" mass="68830">MPRLVETVDLTNTTTAYYAPATITRGGSLVHVSGLPGTARDGHVPADYESQIHLALLHLRTVIVASGSAVHNIASLTLHVVGYDAAKRQHARHVRRFLGTHRPAMTLVPVHQLAVPGWLVEISAVVARPDLPTVSPPLPCFVPVQHQQQHEAVNVVIIGAGLAGLSAAHQVRKAGLGCVVLEARDRVGGKTWSLSMEEEEEDDGHGGRGDGHGGRGAGAFDLGAAWINDTNQSRMMELARRYGADLMEQNTTGNCVLQDLDDKCSLFAYGELPDFDHATRTHLAHIRDMVEADCQALDVLRPKDTSLDSLTFEAYLLSRNADATALATATVWTRAMLGQEPRDISALYFLHYCKSGGGLLQMRSDRRDGGQFLRVRQGTQLFSKGLASSLPDGVVRLSSPVQAVVQGDSDKGPVRIEAGGDGGGSKVFSAQKVITTVPGPVLKTISFHPALPPRKRAWIESLTYGYYTKAMMQFSAPFWVDSGLCGLAQSFVGPASVVRDTSSPRDGKFVLTCFMAGDPGRAWAAMPTAERESSLLDQLGHLFAVENENLDIRPLFLRMVLYEWAGDEYSGLGCPCASLAPGVLDALGGDALREPYRHVHFAGTETAGEWKGYMEGAVRSGERAAAEVVDSLRGGVVSRL</sequence>
<feature type="domain" description="Amine oxidase" evidence="8">
    <location>
        <begin position="162"/>
        <end position="628"/>
    </location>
</feature>
<comment type="similarity">
    <text evidence="2 6">Belongs to the flavin monoamine oxidase family.</text>
</comment>
<evidence type="ECO:0000313" key="9">
    <source>
        <dbReference type="EMBL" id="TKW57722.1"/>
    </source>
</evidence>
<dbReference type="InterPro" id="IPR002937">
    <property type="entry name" value="Amino_oxidase"/>
</dbReference>
<feature type="binding site" evidence="5">
    <location>
        <position position="401"/>
    </location>
    <ligand>
        <name>FAD</name>
        <dbReference type="ChEBI" id="CHEBI:57692"/>
    </ligand>
</feature>
<dbReference type="InterPro" id="IPR036188">
    <property type="entry name" value="FAD/NAD-bd_sf"/>
</dbReference>
<keyword evidence="6" id="KW-0285">Flavoprotein</keyword>
<evidence type="ECO:0000256" key="5">
    <source>
        <dbReference type="PIRSR" id="PIRSR601613-1"/>
    </source>
</evidence>
<keyword evidence="10" id="KW-1185">Reference proteome</keyword>
<feature type="binding site" evidence="5">
    <location>
        <position position="605"/>
    </location>
    <ligand>
        <name>FAD</name>
        <dbReference type="ChEBI" id="CHEBI:57692"/>
    </ligand>
</feature>
<keyword evidence="3 6" id="KW-0560">Oxidoreductase</keyword>